<dbReference type="GO" id="GO:0000724">
    <property type="term" value="P:double-strand break repair via homologous recombination"/>
    <property type="evidence" value="ECO:0007669"/>
    <property type="project" value="TreeGrafter"/>
</dbReference>
<proteinExistence type="predicted"/>
<evidence type="ECO:0000256" key="4">
    <source>
        <dbReference type="SAM" id="MobiDB-lite"/>
    </source>
</evidence>
<feature type="region of interest" description="Disordered" evidence="4">
    <location>
        <begin position="139"/>
        <end position="183"/>
    </location>
</feature>
<dbReference type="GO" id="GO:0000781">
    <property type="term" value="C:chromosome, telomeric region"/>
    <property type="evidence" value="ECO:0007669"/>
    <property type="project" value="TreeGrafter"/>
</dbReference>
<dbReference type="EMBL" id="JARKIE010000002">
    <property type="protein sequence ID" value="KAJ7709836.1"/>
    <property type="molecule type" value="Genomic_DNA"/>
</dbReference>
<comment type="caution">
    <text evidence="5">The sequence shown here is derived from an EMBL/GenBank/DDBJ whole genome shotgun (WGS) entry which is preliminary data.</text>
</comment>
<dbReference type="InterPro" id="IPR040260">
    <property type="entry name" value="RFA2-like"/>
</dbReference>
<keyword evidence="3" id="KW-0539">Nucleus</keyword>
<evidence type="ECO:0000313" key="5">
    <source>
        <dbReference type="EMBL" id="KAJ7709836.1"/>
    </source>
</evidence>
<reference evidence="5" key="1">
    <citation type="submission" date="2023-03" db="EMBL/GenBank/DDBJ databases">
        <title>Massive genome expansion in bonnet fungi (Mycena s.s.) driven by repeated elements and novel gene families across ecological guilds.</title>
        <authorList>
            <consortium name="Lawrence Berkeley National Laboratory"/>
            <person name="Harder C.B."/>
            <person name="Miyauchi S."/>
            <person name="Viragh M."/>
            <person name="Kuo A."/>
            <person name="Thoen E."/>
            <person name="Andreopoulos B."/>
            <person name="Lu D."/>
            <person name="Skrede I."/>
            <person name="Drula E."/>
            <person name="Henrissat B."/>
            <person name="Morin E."/>
            <person name="Kohler A."/>
            <person name="Barry K."/>
            <person name="LaButti K."/>
            <person name="Morin E."/>
            <person name="Salamov A."/>
            <person name="Lipzen A."/>
            <person name="Mereny Z."/>
            <person name="Hegedus B."/>
            <person name="Baldrian P."/>
            <person name="Stursova M."/>
            <person name="Weitz H."/>
            <person name="Taylor A."/>
            <person name="Grigoriev I.V."/>
            <person name="Nagy L.G."/>
            <person name="Martin F."/>
            <person name="Kauserud H."/>
        </authorList>
    </citation>
    <scope>NUCLEOTIDE SEQUENCE</scope>
    <source>
        <strain evidence="5">CBHHK067</strain>
    </source>
</reference>
<evidence type="ECO:0000313" key="6">
    <source>
        <dbReference type="Proteomes" id="UP001221757"/>
    </source>
</evidence>
<dbReference type="GO" id="GO:0003697">
    <property type="term" value="F:single-stranded DNA binding"/>
    <property type="evidence" value="ECO:0007669"/>
    <property type="project" value="TreeGrafter"/>
</dbReference>
<evidence type="ECO:0000256" key="3">
    <source>
        <dbReference type="ARBA" id="ARBA00023242"/>
    </source>
</evidence>
<accession>A0AAD7H1Q9</accession>
<evidence type="ECO:0000256" key="1">
    <source>
        <dbReference type="ARBA" id="ARBA00004123"/>
    </source>
</evidence>
<dbReference type="GO" id="GO:0005662">
    <property type="term" value="C:DNA replication factor A complex"/>
    <property type="evidence" value="ECO:0007669"/>
    <property type="project" value="TreeGrafter"/>
</dbReference>
<dbReference type="SUPFAM" id="SSF50249">
    <property type="entry name" value="Nucleic acid-binding proteins"/>
    <property type="match status" value="1"/>
</dbReference>
<evidence type="ECO:0000256" key="2">
    <source>
        <dbReference type="ARBA" id="ARBA00023125"/>
    </source>
</evidence>
<dbReference type="PANTHER" id="PTHR13989:SF16">
    <property type="entry name" value="REPLICATION PROTEIN A2"/>
    <property type="match status" value="1"/>
</dbReference>
<dbReference type="GO" id="GO:0006289">
    <property type="term" value="P:nucleotide-excision repair"/>
    <property type="evidence" value="ECO:0007669"/>
    <property type="project" value="TreeGrafter"/>
</dbReference>
<dbReference type="GO" id="GO:0035861">
    <property type="term" value="C:site of double-strand break"/>
    <property type="evidence" value="ECO:0007669"/>
    <property type="project" value="TreeGrafter"/>
</dbReference>
<organism evidence="5 6">
    <name type="scientific">Mycena rosella</name>
    <name type="common">Pink bonnet</name>
    <name type="synonym">Agaricus rosellus</name>
    <dbReference type="NCBI Taxonomy" id="1033263"/>
    <lineage>
        <taxon>Eukaryota</taxon>
        <taxon>Fungi</taxon>
        <taxon>Dikarya</taxon>
        <taxon>Basidiomycota</taxon>
        <taxon>Agaricomycotina</taxon>
        <taxon>Agaricomycetes</taxon>
        <taxon>Agaricomycetidae</taxon>
        <taxon>Agaricales</taxon>
        <taxon>Marasmiineae</taxon>
        <taxon>Mycenaceae</taxon>
        <taxon>Mycena</taxon>
    </lineage>
</organism>
<dbReference type="Gene3D" id="2.40.50.140">
    <property type="entry name" value="Nucleic acid-binding proteins"/>
    <property type="match status" value="1"/>
</dbReference>
<evidence type="ECO:0008006" key="7">
    <source>
        <dbReference type="Google" id="ProtNLM"/>
    </source>
</evidence>
<dbReference type="AlphaFoldDB" id="A0AAD7H1Q9"/>
<feature type="compositionally biased region" description="Acidic residues" evidence="4">
    <location>
        <begin position="144"/>
        <end position="155"/>
    </location>
</feature>
<gene>
    <name evidence="5" type="ORF">B0H17DRAFT_240278</name>
</gene>
<name>A0AAD7H1Q9_MYCRO</name>
<dbReference type="PANTHER" id="PTHR13989">
    <property type="entry name" value="REPLICATION PROTEIN A-RELATED"/>
    <property type="match status" value="1"/>
</dbReference>
<dbReference type="InterPro" id="IPR012340">
    <property type="entry name" value="NA-bd_OB-fold"/>
</dbReference>
<keyword evidence="6" id="KW-1185">Reference proteome</keyword>
<keyword evidence="2" id="KW-0238">DNA-binding</keyword>
<protein>
    <recommendedName>
        <fullName evidence="7">OB domain-containing protein</fullName>
    </recommendedName>
</protein>
<dbReference type="GO" id="GO:0006260">
    <property type="term" value="P:DNA replication"/>
    <property type="evidence" value="ECO:0007669"/>
    <property type="project" value="TreeGrafter"/>
</dbReference>
<comment type="subcellular location">
    <subcellularLocation>
        <location evidence="1">Nucleus</location>
    </subcellularLocation>
</comment>
<sequence length="276" mass="30530">MNRSPPGTGNVTVRHITVQQLLKATRLHSSAPFRIDGKDLKLAVLLGNPHDISTGSVFVDFTVDDGTGRIRAQLWKERGKKMAQLLESPYVRVVGELQTYRDAKILRVNNVLAVPNPYQIFEHILKAIHETVICVKGPPMLESNEQEPPEDDSEQGVDVGSILPSEPSDRPSGSSTQPAVVKQTHGDELCAPIRSMRLHTSGVEETLSPSNLTNSPHLHNPYLDLSDLERVIIQALKDLTHHAQSTSHDRWDGVAIDVIFDLVQERTPNVAETAFQ</sequence>
<dbReference type="Proteomes" id="UP001221757">
    <property type="component" value="Unassembled WGS sequence"/>
</dbReference>